<protein>
    <submittedName>
        <fullName evidence="1">Uncharacterized protein</fullName>
    </submittedName>
</protein>
<dbReference type="EMBL" id="MN740459">
    <property type="protein sequence ID" value="QHU27531.1"/>
    <property type="molecule type" value="Genomic_DNA"/>
</dbReference>
<accession>A0A6C0LCY3</accession>
<name>A0A6C0LCY3_9ZZZZ</name>
<organism evidence="1">
    <name type="scientific">viral metagenome</name>
    <dbReference type="NCBI Taxonomy" id="1070528"/>
    <lineage>
        <taxon>unclassified sequences</taxon>
        <taxon>metagenomes</taxon>
        <taxon>organismal metagenomes</taxon>
    </lineage>
</organism>
<reference evidence="1" key="1">
    <citation type="journal article" date="2020" name="Nature">
        <title>Giant virus diversity and host interactions through global metagenomics.</title>
        <authorList>
            <person name="Schulz F."/>
            <person name="Roux S."/>
            <person name="Paez-Espino D."/>
            <person name="Jungbluth S."/>
            <person name="Walsh D.A."/>
            <person name="Denef V.J."/>
            <person name="McMahon K.D."/>
            <person name="Konstantinidis K.T."/>
            <person name="Eloe-Fadrosh E.A."/>
            <person name="Kyrpides N.C."/>
            <person name="Woyke T."/>
        </authorList>
    </citation>
    <scope>NUCLEOTIDE SEQUENCE</scope>
    <source>
        <strain evidence="1">GVMAG-M-3300027769-26</strain>
    </source>
</reference>
<proteinExistence type="predicted"/>
<evidence type="ECO:0000313" key="1">
    <source>
        <dbReference type="EMBL" id="QHU27531.1"/>
    </source>
</evidence>
<sequence>MNAYNDIAKEDYSFADFANIMIGDNTIASDSHEIYNIKELYDGYIKHLMVRKYKHEDILRYRMEAVVDYYLDFYGSNKNYDRSKLVAQYKNSITDCFDKKLNPPKCFLTIARREDIANELKEKMEYESCDINTHYKMINMKYEYYGELNNSEKQKQSAIENDEYYDECNDYYNEDELNSSICNSDDYDDYYCGECISEDDSEYYSDDY</sequence>
<dbReference type="AlphaFoldDB" id="A0A6C0LCY3"/>